<keyword evidence="2" id="KW-0810">Translation regulation</keyword>
<name>A0A817A130_BRANA</name>
<feature type="non-terminal residue" evidence="5">
    <location>
        <position position="204"/>
    </location>
</feature>
<keyword evidence="1" id="KW-0677">Repeat</keyword>
<sequence length="204" mass="22627">MMALQNHIDFLMNRPTKRLSHGNDGFNGLLMFEGERVSRALAAMEGSYAEDSLRGVSLRNDALMFEEKRVSRALATKEVSYPEDCVKSCNSFLVNLAAMEASYPKKSNSLPANLACMTTSDFYNFDSLKLLIYFGARSPRFTGFRSGPALMVKIYGSVSLIAKDQIGCRALQKLVEEGTFHDFKVVLGGIINHVIDVSMDQFGN</sequence>
<evidence type="ECO:0000256" key="2">
    <source>
        <dbReference type="ARBA" id="ARBA00022845"/>
    </source>
</evidence>
<dbReference type="AlphaFoldDB" id="A0A817A130"/>
<accession>A0A817A130</accession>
<dbReference type="EMBL" id="HG994362">
    <property type="protein sequence ID" value="CAF2224582.1"/>
    <property type="molecule type" value="Genomic_DNA"/>
</dbReference>
<feature type="repeat" description="Pumilio" evidence="4">
    <location>
        <begin position="153"/>
        <end position="188"/>
    </location>
</feature>
<keyword evidence="3" id="KW-0694">RNA-binding</keyword>
<evidence type="ECO:0000256" key="1">
    <source>
        <dbReference type="ARBA" id="ARBA00022737"/>
    </source>
</evidence>
<dbReference type="Gene3D" id="1.25.10.10">
    <property type="entry name" value="Leucine-rich Repeat Variant"/>
    <property type="match status" value="1"/>
</dbReference>
<gene>
    <name evidence="5" type="ORF">DARMORV10_A08P08030.1</name>
</gene>
<dbReference type="InterPro" id="IPR016024">
    <property type="entry name" value="ARM-type_fold"/>
</dbReference>
<organism evidence="5">
    <name type="scientific">Brassica napus</name>
    <name type="common">Rape</name>
    <dbReference type="NCBI Taxonomy" id="3708"/>
    <lineage>
        <taxon>Eukaryota</taxon>
        <taxon>Viridiplantae</taxon>
        <taxon>Streptophyta</taxon>
        <taxon>Embryophyta</taxon>
        <taxon>Tracheophyta</taxon>
        <taxon>Spermatophyta</taxon>
        <taxon>Magnoliopsida</taxon>
        <taxon>eudicotyledons</taxon>
        <taxon>Gunneridae</taxon>
        <taxon>Pentapetalae</taxon>
        <taxon>rosids</taxon>
        <taxon>malvids</taxon>
        <taxon>Brassicales</taxon>
        <taxon>Brassicaceae</taxon>
        <taxon>Brassiceae</taxon>
        <taxon>Brassica</taxon>
    </lineage>
</organism>
<dbReference type="GO" id="GO:0006417">
    <property type="term" value="P:regulation of translation"/>
    <property type="evidence" value="ECO:0007669"/>
    <property type="project" value="UniProtKB-KW"/>
</dbReference>
<dbReference type="InterPro" id="IPR011989">
    <property type="entry name" value="ARM-like"/>
</dbReference>
<dbReference type="InterPro" id="IPR001313">
    <property type="entry name" value="Pumilio_RNA-bd_rpt"/>
</dbReference>
<protein>
    <submittedName>
        <fullName evidence="5">(rape) hypothetical protein</fullName>
    </submittedName>
</protein>
<dbReference type="Proteomes" id="UP001295469">
    <property type="component" value="Chromosome A08"/>
</dbReference>
<dbReference type="SUPFAM" id="SSF48371">
    <property type="entry name" value="ARM repeat"/>
    <property type="match status" value="1"/>
</dbReference>
<proteinExistence type="predicted"/>
<evidence type="ECO:0000313" key="5">
    <source>
        <dbReference type="EMBL" id="CAF2224582.1"/>
    </source>
</evidence>
<dbReference type="GO" id="GO:0003723">
    <property type="term" value="F:RNA binding"/>
    <property type="evidence" value="ECO:0007669"/>
    <property type="project" value="UniProtKB-KW"/>
</dbReference>
<evidence type="ECO:0000256" key="3">
    <source>
        <dbReference type="ARBA" id="ARBA00022884"/>
    </source>
</evidence>
<dbReference type="PROSITE" id="PS50302">
    <property type="entry name" value="PUM"/>
    <property type="match status" value="1"/>
</dbReference>
<evidence type="ECO:0000256" key="4">
    <source>
        <dbReference type="PROSITE-ProRule" id="PRU00317"/>
    </source>
</evidence>
<reference evidence="5" key="1">
    <citation type="submission" date="2021-01" db="EMBL/GenBank/DDBJ databases">
        <authorList>
            <consortium name="Genoscope - CEA"/>
            <person name="William W."/>
        </authorList>
    </citation>
    <scope>NUCLEOTIDE SEQUENCE</scope>
</reference>
<dbReference type="Pfam" id="PF00806">
    <property type="entry name" value="PUF"/>
    <property type="match status" value="2"/>
</dbReference>